<dbReference type="GO" id="GO:1990573">
    <property type="term" value="P:potassium ion import across plasma membrane"/>
    <property type="evidence" value="ECO:0007669"/>
    <property type="project" value="TreeGrafter"/>
</dbReference>
<evidence type="ECO:0000256" key="7">
    <source>
        <dbReference type="ARBA" id="ARBA00022989"/>
    </source>
</evidence>
<comment type="subcellular location">
    <subcellularLocation>
        <location evidence="1">Membrane</location>
        <topology evidence="1">Multi-pass membrane protein</topology>
    </subcellularLocation>
</comment>
<evidence type="ECO:0000256" key="9">
    <source>
        <dbReference type="ARBA" id="ARBA00023136"/>
    </source>
</evidence>
<dbReference type="GO" id="GO:0005886">
    <property type="term" value="C:plasma membrane"/>
    <property type="evidence" value="ECO:0007669"/>
    <property type="project" value="TreeGrafter"/>
</dbReference>
<dbReference type="PRINTS" id="PR01320">
    <property type="entry name" value="KIRCHANNEL"/>
</dbReference>
<feature type="domain" description="Inward rectifier potassium channel C-terminal" evidence="13">
    <location>
        <begin position="152"/>
        <end position="303"/>
    </location>
</feature>
<evidence type="ECO:0000313" key="15">
    <source>
        <dbReference type="Proteomes" id="UP001143545"/>
    </source>
</evidence>
<dbReference type="AlphaFoldDB" id="A0A9W6B5R5"/>
<feature type="transmembrane region" description="Helical" evidence="11">
    <location>
        <begin position="88"/>
        <end position="111"/>
    </location>
</feature>
<accession>A0A9W6B5R5</accession>
<evidence type="ECO:0000256" key="3">
    <source>
        <dbReference type="ARBA" id="ARBA00022538"/>
    </source>
</evidence>
<keyword evidence="10 14" id="KW-0407">Ion channel</keyword>
<dbReference type="Pfam" id="PF17655">
    <property type="entry name" value="IRK_C"/>
    <property type="match status" value="1"/>
</dbReference>
<organism evidence="14 15">
    <name type="scientific">Neptunitalea chrysea</name>
    <dbReference type="NCBI Taxonomy" id="1647581"/>
    <lineage>
        <taxon>Bacteria</taxon>
        <taxon>Pseudomonadati</taxon>
        <taxon>Bacteroidota</taxon>
        <taxon>Flavobacteriia</taxon>
        <taxon>Flavobacteriales</taxon>
        <taxon>Flavobacteriaceae</taxon>
        <taxon>Neptunitalea</taxon>
    </lineage>
</organism>
<dbReference type="SUPFAM" id="SSF81296">
    <property type="entry name" value="E set domains"/>
    <property type="match status" value="1"/>
</dbReference>
<dbReference type="InterPro" id="IPR013099">
    <property type="entry name" value="K_chnl_dom"/>
</dbReference>
<dbReference type="PANTHER" id="PTHR11767">
    <property type="entry name" value="INWARD RECTIFIER POTASSIUM CHANNEL"/>
    <property type="match status" value="1"/>
</dbReference>
<feature type="domain" description="Potassium channel" evidence="12">
    <location>
        <begin position="67"/>
        <end position="140"/>
    </location>
</feature>
<evidence type="ECO:0000256" key="4">
    <source>
        <dbReference type="ARBA" id="ARBA00022692"/>
    </source>
</evidence>
<proteinExistence type="predicted"/>
<dbReference type="Pfam" id="PF07885">
    <property type="entry name" value="Ion_trans_2"/>
    <property type="match status" value="1"/>
</dbReference>
<protein>
    <submittedName>
        <fullName evidence="14">Inward rectifier potassium channel Irk</fullName>
    </submittedName>
</protein>
<dbReference type="GO" id="GO:0034702">
    <property type="term" value="C:monoatomic ion channel complex"/>
    <property type="evidence" value="ECO:0007669"/>
    <property type="project" value="UniProtKB-KW"/>
</dbReference>
<evidence type="ECO:0000256" key="6">
    <source>
        <dbReference type="ARBA" id="ARBA00022958"/>
    </source>
</evidence>
<feature type="transmembrane region" description="Helical" evidence="11">
    <location>
        <begin position="117"/>
        <end position="141"/>
    </location>
</feature>
<keyword evidence="7 11" id="KW-1133">Transmembrane helix</keyword>
<evidence type="ECO:0000256" key="8">
    <source>
        <dbReference type="ARBA" id="ARBA00023065"/>
    </source>
</evidence>
<keyword evidence="3" id="KW-0633">Potassium transport</keyword>
<dbReference type="EMBL" id="BRVP01000002">
    <property type="protein sequence ID" value="GLB51208.1"/>
    <property type="molecule type" value="Genomic_DNA"/>
</dbReference>
<dbReference type="GO" id="GO:0034765">
    <property type="term" value="P:regulation of monoatomic ion transmembrane transport"/>
    <property type="evidence" value="ECO:0007669"/>
    <property type="project" value="TreeGrafter"/>
</dbReference>
<evidence type="ECO:0000256" key="5">
    <source>
        <dbReference type="ARBA" id="ARBA00022882"/>
    </source>
</evidence>
<dbReference type="GO" id="GO:0005242">
    <property type="term" value="F:inward rectifier potassium channel activity"/>
    <property type="evidence" value="ECO:0007669"/>
    <property type="project" value="InterPro"/>
</dbReference>
<dbReference type="InterPro" id="IPR016449">
    <property type="entry name" value="K_chnl_inward-rec_Kir"/>
</dbReference>
<comment type="caution">
    <text evidence="14">The sequence shown here is derived from an EMBL/GenBank/DDBJ whole genome shotgun (WGS) entry which is preliminary data.</text>
</comment>
<dbReference type="RefSeq" id="WP_281751514.1">
    <property type="nucleotide sequence ID" value="NZ_BRVP01000002.1"/>
</dbReference>
<evidence type="ECO:0000256" key="10">
    <source>
        <dbReference type="ARBA" id="ARBA00023303"/>
    </source>
</evidence>
<dbReference type="InterPro" id="IPR041647">
    <property type="entry name" value="IRK_C"/>
</dbReference>
<keyword evidence="5" id="KW-0851">Voltage-gated channel</keyword>
<dbReference type="Gene3D" id="2.60.40.1400">
    <property type="entry name" value="G protein-activated inward rectifier potassium channel 1"/>
    <property type="match status" value="1"/>
</dbReference>
<evidence type="ECO:0000259" key="12">
    <source>
        <dbReference type="Pfam" id="PF07885"/>
    </source>
</evidence>
<keyword evidence="9 11" id="KW-0472">Membrane</keyword>
<reference evidence="14" key="1">
    <citation type="submission" date="2022-07" db="EMBL/GenBank/DDBJ databases">
        <title>Taxonomy of Novel Oxalotrophic and Methylotrophic Bacteria.</title>
        <authorList>
            <person name="Sahin N."/>
            <person name="Tani A."/>
        </authorList>
    </citation>
    <scope>NUCLEOTIDE SEQUENCE</scope>
    <source>
        <strain evidence="14">AM327</strain>
    </source>
</reference>
<keyword evidence="6" id="KW-0630">Potassium</keyword>
<feature type="transmembrane region" description="Helical" evidence="11">
    <location>
        <begin position="54"/>
        <end position="76"/>
    </location>
</feature>
<dbReference type="InterPro" id="IPR014756">
    <property type="entry name" value="Ig_E-set"/>
</dbReference>
<evidence type="ECO:0000259" key="13">
    <source>
        <dbReference type="Pfam" id="PF17655"/>
    </source>
</evidence>
<name>A0A9W6B5R5_9FLAO</name>
<keyword evidence="4 11" id="KW-0812">Transmembrane</keyword>
<evidence type="ECO:0000256" key="1">
    <source>
        <dbReference type="ARBA" id="ARBA00004141"/>
    </source>
</evidence>
<evidence type="ECO:0000256" key="2">
    <source>
        <dbReference type="ARBA" id="ARBA00022448"/>
    </source>
</evidence>
<evidence type="ECO:0000256" key="11">
    <source>
        <dbReference type="SAM" id="Phobius"/>
    </source>
</evidence>
<keyword evidence="8" id="KW-0406">Ion transport</keyword>
<dbReference type="InterPro" id="IPR013518">
    <property type="entry name" value="K_chnl_inward-rec_Kir_cyto"/>
</dbReference>
<dbReference type="SUPFAM" id="SSF81324">
    <property type="entry name" value="Voltage-gated potassium channels"/>
    <property type="match status" value="1"/>
</dbReference>
<keyword evidence="2" id="KW-0813">Transport</keyword>
<dbReference type="Proteomes" id="UP001143545">
    <property type="component" value="Unassembled WGS sequence"/>
</dbReference>
<evidence type="ECO:0000313" key="14">
    <source>
        <dbReference type="EMBL" id="GLB51208.1"/>
    </source>
</evidence>
<dbReference type="Gene3D" id="1.10.287.70">
    <property type="match status" value="1"/>
</dbReference>
<sequence length="304" mass="34844">MFKRLNDPGFGNFSTRNMQRYVNKDGTLNIKHLNKKRNISAAYSYLIDISWLKFFILVIVSYTVINIVFALIYLLIGIENLTPSTASLGHDFFNAFFFSAQTITTVGYGGISPEGIVTGLISSFEAMLGLICFSFVTGLLYGRFSKPKASLDFSEHVVLNEHRGVNSIMFRIMNTRRAAMIRPKVDVILLKSDLVGDRYKSNFYNLELERDTITYLSTTWTVVHPINDKSPLINYSLEELKQLHAEIVILISYYDDSFNQEVHQVHSYVLNELLLDSRFEKAFTFNEEGVMEFDHGKFNSTIQK</sequence>
<keyword evidence="15" id="KW-1185">Reference proteome</keyword>
<gene>
    <name evidence="14" type="primary">irk</name>
    <name evidence="14" type="ORF">NBRC110019_02470</name>
</gene>
<dbReference type="PANTHER" id="PTHR11767:SF102">
    <property type="entry name" value="INWARDLY RECTIFYING POTASSIUM CHANNEL 1, ISOFORM F"/>
    <property type="match status" value="1"/>
</dbReference>